<dbReference type="InterPro" id="IPR011010">
    <property type="entry name" value="DNA_brk_join_enz"/>
</dbReference>
<evidence type="ECO:0000313" key="5">
    <source>
        <dbReference type="EMBL" id="SEH82540.1"/>
    </source>
</evidence>
<dbReference type="SUPFAM" id="SSF56349">
    <property type="entry name" value="DNA breaking-rejoining enzymes"/>
    <property type="match status" value="1"/>
</dbReference>
<dbReference type="PANTHER" id="PTHR30349">
    <property type="entry name" value="PHAGE INTEGRASE-RELATED"/>
    <property type="match status" value="1"/>
</dbReference>
<evidence type="ECO:0000256" key="1">
    <source>
        <dbReference type="ARBA" id="ARBA00008857"/>
    </source>
</evidence>
<dbReference type="InterPro" id="IPR002104">
    <property type="entry name" value="Integrase_catalytic"/>
</dbReference>
<dbReference type="InterPro" id="IPR013762">
    <property type="entry name" value="Integrase-like_cat_sf"/>
</dbReference>
<dbReference type="InterPro" id="IPR010998">
    <property type="entry name" value="Integrase_recombinase_N"/>
</dbReference>
<evidence type="ECO:0000256" key="3">
    <source>
        <dbReference type="ARBA" id="ARBA00023172"/>
    </source>
</evidence>
<dbReference type="STRING" id="1679444.PYTT_1026"/>
<sequence>MISDYQLAQRFVESSGMRWCDAVRLVLDLYDHVPENVRRSADACFLRMKEMVELGAEAHRVRHATRSLSEVMELSISARLHRRFATRSDLRYFARRILRSVPEAAGRPLRAMSTRECRGILTRTFHTPAQYRKGRAFLSSVFAYGVRQEWCEENPVLRIEVPVVREGEIRPLSMAEIRRLLDVAGRAEFRAIAPALGLMLWAGIRPNEVRRLQAEDVDLRRGFVYVKPRHSKTGGGRQVPIRPALQRWLQKHGMPCAWSLSGWSRRWRSLRAAAGFEQWQQDVLRHTFASYHVLCFADLPMLQLEMGHRSVELLRTRYVNVLRLRREECRRFFECM</sequence>
<keyword evidence="6" id="KW-1185">Reference proteome</keyword>
<dbReference type="InterPro" id="IPR050090">
    <property type="entry name" value="Tyrosine_recombinase_XerCD"/>
</dbReference>
<reference evidence="6" key="1">
    <citation type="submission" date="2016-09" db="EMBL/GenBank/DDBJ databases">
        <authorList>
            <person name="Koehorst J."/>
        </authorList>
    </citation>
    <scope>NUCLEOTIDE SEQUENCE [LARGE SCALE GENOMIC DNA]</scope>
</reference>
<dbReference type="KEGG" id="agl:PYTT_1026"/>
<accession>A0A1H6LD30</accession>
<evidence type="ECO:0000313" key="6">
    <source>
        <dbReference type="Proteomes" id="UP000176204"/>
    </source>
</evidence>
<dbReference type="GO" id="GO:0003677">
    <property type="term" value="F:DNA binding"/>
    <property type="evidence" value="ECO:0007669"/>
    <property type="project" value="UniProtKB-KW"/>
</dbReference>
<evidence type="ECO:0000259" key="4">
    <source>
        <dbReference type="PROSITE" id="PS51898"/>
    </source>
</evidence>
<organism evidence="5 6">
    <name type="scientific">Akkermansia glycaniphila</name>
    <dbReference type="NCBI Taxonomy" id="1679444"/>
    <lineage>
        <taxon>Bacteria</taxon>
        <taxon>Pseudomonadati</taxon>
        <taxon>Verrucomicrobiota</taxon>
        <taxon>Verrucomicrobiia</taxon>
        <taxon>Verrucomicrobiales</taxon>
        <taxon>Akkermansiaceae</taxon>
        <taxon>Akkermansia</taxon>
    </lineage>
</organism>
<protein>
    <submittedName>
        <fullName evidence="5">Phage integrase family</fullName>
    </submittedName>
</protein>
<dbReference type="EMBL" id="LT629973">
    <property type="protein sequence ID" value="SEH82540.1"/>
    <property type="molecule type" value="Genomic_DNA"/>
</dbReference>
<feature type="domain" description="Tyr recombinase" evidence="4">
    <location>
        <begin position="167"/>
        <end position="331"/>
    </location>
</feature>
<comment type="similarity">
    <text evidence="1">Belongs to the 'phage' integrase family.</text>
</comment>
<proteinExistence type="inferred from homology"/>
<dbReference type="PROSITE" id="PS51898">
    <property type="entry name" value="TYR_RECOMBINASE"/>
    <property type="match status" value="1"/>
</dbReference>
<evidence type="ECO:0000256" key="2">
    <source>
        <dbReference type="ARBA" id="ARBA00023125"/>
    </source>
</evidence>
<dbReference type="GO" id="GO:0015074">
    <property type="term" value="P:DNA integration"/>
    <property type="evidence" value="ECO:0007669"/>
    <property type="project" value="InterPro"/>
</dbReference>
<dbReference type="Proteomes" id="UP000176204">
    <property type="component" value="Chromosome I"/>
</dbReference>
<keyword evidence="3" id="KW-0233">DNA recombination</keyword>
<dbReference type="Pfam" id="PF00589">
    <property type="entry name" value="Phage_integrase"/>
    <property type="match status" value="1"/>
</dbReference>
<name>A0A1H6LD30_9BACT</name>
<dbReference type="AlphaFoldDB" id="A0A1H6LD30"/>
<gene>
    <name evidence="5" type="ORF">PYTT_1026</name>
</gene>
<keyword evidence="2" id="KW-0238">DNA-binding</keyword>
<dbReference type="Gene3D" id="1.10.443.10">
    <property type="entry name" value="Intergrase catalytic core"/>
    <property type="match status" value="1"/>
</dbReference>
<dbReference type="GO" id="GO:0006310">
    <property type="term" value="P:DNA recombination"/>
    <property type="evidence" value="ECO:0007669"/>
    <property type="project" value="UniProtKB-KW"/>
</dbReference>
<dbReference type="Gene3D" id="1.10.150.130">
    <property type="match status" value="1"/>
</dbReference>
<dbReference type="PANTHER" id="PTHR30349:SF41">
    <property type="entry name" value="INTEGRASE_RECOMBINASE PROTEIN MJ0367-RELATED"/>
    <property type="match status" value="1"/>
</dbReference>